<evidence type="ECO:0000256" key="1">
    <source>
        <dbReference type="ARBA" id="ARBA00004370"/>
    </source>
</evidence>
<evidence type="ECO:0000313" key="4">
    <source>
        <dbReference type="EMBL" id="GAG13640.1"/>
    </source>
</evidence>
<dbReference type="EMBL" id="BARS01022425">
    <property type="protein sequence ID" value="GAG13640.1"/>
    <property type="molecule type" value="Genomic_DNA"/>
</dbReference>
<dbReference type="AlphaFoldDB" id="X0V6A9"/>
<dbReference type="PANTHER" id="PTHR42911:SF1">
    <property type="entry name" value="MODULATOR OF FTSH PROTEASE HFLC"/>
    <property type="match status" value="1"/>
</dbReference>
<evidence type="ECO:0000256" key="2">
    <source>
        <dbReference type="ARBA" id="ARBA00023136"/>
    </source>
</evidence>
<dbReference type="NCBIfam" id="TIGR01932">
    <property type="entry name" value="hflC"/>
    <property type="match status" value="1"/>
</dbReference>
<dbReference type="GO" id="GO:0016020">
    <property type="term" value="C:membrane"/>
    <property type="evidence" value="ECO:0007669"/>
    <property type="project" value="UniProtKB-SubCell"/>
</dbReference>
<dbReference type="PANTHER" id="PTHR42911">
    <property type="entry name" value="MODULATOR OF FTSH PROTEASE HFLC"/>
    <property type="match status" value="1"/>
</dbReference>
<keyword evidence="2" id="KW-0472">Membrane</keyword>
<dbReference type="InterPro" id="IPR001107">
    <property type="entry name" value="Band_7"/>
</dbReference>
<comment type="caution">
    <text evidence="4">The sequence shown here is derived from an EMBL/GenBank/DDBJ whole genome shotgun (WGS) entry which is preliminary data.</text>
</comment>
<comment type="subcellular location">
    <subcellularLocation>
        <location evidence="1">Membrane</location>
    </subcellularLocation>
</comment>
<accession>X0V6A9</accession>
<proteinExistence type="predicted"/>
<dbReference type="InterPro" id="IPR010200">
    <property type="entry name" value="HflC"/>
</dbReference>
<gene>
    <name evidence="4" type="ORF">S01H1_35858</name>
</gene>
<protein>
    <recommendedName>
        <fullName evidence="3">Band 7 domain-containing protein</fullName>
    </recommendedName>
</protein>
<organism evidence="4">
    <name type="scientific">marine sediment metagenome</name>
    <dbReference type="NCBI Taxonomy" id="412755"/>
    <lineage>
        <taxon>unclassified sequences</taxon>
        <taxon>metagenomes</taxon>
        <taxon>ecological metagenomes</taxon>
    </lineage>
</organism>
<name>X0V6A9_9ZZZZ</name>
<feature type="domain" description="Band 7" evidence="3">
    <location>
        <begin position="6"/>
        <end position="52"/>
    </location>
</feature>
<reference evidence="4" key="1">
    <citation type="journal article" date="2014" name="Front. Microbiol.">
        <title>High frequency of phylogenetically diverse reductive dehalogenase-homologous genes in deep subseafloor sedimentary metagenomes.</title>
        <authorList>
            <person name="Kawai M."/>
            <person name="Futagami T."/>
            <person name="Toyoda A."/>
            <person name="Takaki Y."/>
            <person name="Nishi S."/>
            <person name="Hori S."/>
            <person name="Arai W."/>
            <person name="Tsubouchi T."/>
            <person name="Morono Y."/>
            <person name="Uchiyama I."/>
            <person name="Ito T."/>
            <person name="Fujiyama A."/>
            <person name="Inagaki F."/>
            <person name="Takami H."/>
        </authorList>
    </citation>
    <scope>NUCLEOTIDE SEQUENCE</scope>
    <source>
        <strain evidence="4">Expedition CK06-06</strain>
    </source>
</reference>
<evidence type="ECO:0000259" key="3">
    <source>
        <dbReference type="Pfam" id="PF01145"/>
    </source>
</evidence>
<feature type="non-terminal residue" evidence="4">
    <location>
        <position position="1"/>
    </location>
</feature>
<sequence length="150" mass="16639">AKSAGAVKGFGIELNDVRINRTELPRGAEENVFARMRAERDRLARKYRAEGEEQARRIRAEADREARVIVAEARGQGEIERGKGDAEAARIYAEAYSRDAEFYAFLRGLEAYRKTLGAGTTMVLSPDHEFFRLLSRGSDRGGPGSAESSE</sequence>
<dbReference type="Pfam" id="PF01145">
    <property type="entry name" value="Band_7"/>
    <property type="match status" value="1"/>
</dbReference>